<dbReference type="InterPro" id="IPR014710">
    <property type="entry name" value="RmlC-like_jellyroll"/>
</dbReference>
<gene>
    <name evidence="2" type="ORF">EV691_105179</name>
</gene>
<dbReference type="RefSeq" id="WP_131301471.1">
    <property type="nucleotide sequence ID" value="NZ_JBHUHS010000001.1"/>
</dbReference>
<protein>
    <submittedName>
        <fullName evidence="2">Tellurite resistance-related uncharacterized protein</fullName>
    </submittedName>
</protein>
<name>A0A4R1PP81_9GAMM</name>
<dbReference type="Gene3D" id="2.60.120.10">
    <property type="entry name" value="Jelly Rolls"/>
    <property type="match status" value="1"/>
</dbReference>
<reference evidence="2 3" key="1">
    <citation type="submission" date="2019-03" db="EMBL/GenBank/DDBJ databases">
        <title>Genomic Encyclopedia of Type Strains, Phase IV (KMG-IV): sequencing the most valuable type-strain genomes for metagenomic binning, comparative biology and taxonomic classification.</title>
        <authorList>
            <person name="Goeker M."/>
        </authorList>
    </citation>
    <scope>NUCLEOTIDE SEQUENCE [LARGE SCALE GENOMIC DNA]</scope>
    <source>
        <strain evidence="2 3">DSM 2286</strain>
    </source>
</reference>
<accession>A0A4R1PP81</accession>
<dbReference type="AlphaFoldDB" id="A0A4R1PP81"/>
<dbReference type="InterPro" id="IPR015392">
    <property type="entry name" value="TehB/YeaR-like_dom"/>
</dbReference>
<dbReference type="Pfam" id="PF09313">
    <property type="entry name" value="TehB-like"/>
    <property type="match status" value="1"/>
</dbReference>
<dbReference type="Proteomes" id="UP000295169">
    <property type="component" value="Unassembled WGS sequence"/>
</dbReference>
<dbReference type="EMBL" id="SMMU01000005">
    <property type="protein sequence ID" value="TCL33211.1"/>
    <property type="molecule type" value="Genomic_DNA"/>
</dbReference>
<comment type="caution">
    <text evidence="2">The sequence shown here is derived from an EMBL/GenBank/DDBJ whole genome shotgun (WGS) entry which is preliminary data.</text>
</comment>
<feature type="domain" description="TehB/YeaR-like" evidence="1">
    <location>
        <begin position="12"/>
        <end position="87"/>
    </location>
</feature>
<sequence>MKVLPEEVRPYKTTPVFTEETVPPGLLRQHTTKEGAWAKIVVLEGRLLYRILAPEVSEILLTSDRCGVVEPQVPHEVSPDGPVRFFVEFSNSLVHDRNRTMFRLFQVILNSRSA</sequence>
<organism evidence="2 3">
    <name type="scientific">Azotobacter chroococcum</name>
    <dbReference type="NCBI Taxonomy" id="353"/>
    <lineage>
        <taxon>Bacteria</taxon>
        <taxon>Pseudomonadati</taxon>
        <taxon>Pseudomonadota</taxon>
        <taxon>Gammaproteobacteria</taxon>
        <taxon>Pseudomonadales</taxon>
        <taxon>Pseudomonadaceae</taxon>
        <taxon>Azotobacter</taxon>
    </lineage>
</organism>
<dbReference type="SUPFAM" id="SSF51197">
    <property type="entry name" value="Clavaminate synthase-like"/>
    <property type="match status" value="1"/>
</dbReference>
<proteinExistence type="predicted"/>
<evidence type="ECO:0000313" key="2">
    <source>
        <dbReference type="EMBL" id="TCL33211.1"/>
    </source>
</evidence>
<evidence type="ECO:0000259" key="1">
    <source>
        <dbReference type="Pfam" id="PF09313"/>
    </source>
</evidence>
<evidence type="ECO:0000313" key="3">
    <source>
        <dbReference type="Proteomes" id="UP000295169"/>
    </source>
</evidence>